<proteinExistence type="inferred from homology"/>
<evidence type="ECO:0000256" key="3">
    <source>
        <dbReference type="SAM" id="MobiDB-lite"/>
    </source>
</evidence>
<sequence length="518" mass="59771">MGSTLNILVILGCILVPFSFSNFLEWGPDLEGPWCATRPIEQCCPGRDDECTVPILGTKCYCDIFCNETAEDCCPDFWNLCLGVTRPTPWPLTTTTSRVPINILCNVYWFKCTKLHFSSHWECSNDDCLLEADHITQINNGPYSWVASNYSDFWGLTLEDGVKYRLGTFPLGSNVVQMTPLRVKLTDVLPESFDARTKWPSYIKPIRDQGNCGASWAFSTTAVASDRLAIESLGEIKDELSAQHMLSCNVRKQKGCEGGNLDRAWWFLRKTGVVTEECYPYESGDTTDKGDCLVSRRKSNTTCPSRILYKEKRRYKATPPYRIAPKEREIMKEIMDNGPVQATFMVKSDFFMYKNGVYRYSNISFDEEPAVYHSVRIIGWGVERTIYGDILKYWICANSWGTQWGENGYFRIIRGRDECEIESYIVGVWGQISGDASLRTLLTRGRRRRLFAERSLRNLRVNSMAKGRKSRSRQVGRKKVKRGRKSREERRRLRQEHRNKRKLRRQSRKQDSDSQNTV</sequence>
<dbReference type="EMBL" id="KB201802">
    <property type="protein sequence ID" value="ESO94490.1"/>
    <property type="molecule type" value="Genomic_DNA"/>
</dbReference>
<dbReference type="PROSITE" id="PS00640">
    <property type="entry name" value="THIOL_PROTEASE_ASN"/>
    <property type="match status" value="1"/>
</dbReference>
<dbReference type="GeneID" id="20231576"/>
<dbReference type="OMA" id="KDPDCCP"/>
<organism evidence="6 7">
    <name type="scientific">Lottia gigantea</name>
    <name type="common">Giant owl limpet</name>
    <dbReference type="NCBI Taxonomy" id="225164"/>
    <lineage>
        <taxon>Eukaryota</taxon>
        <taxon>Metazoa</taxon>
        <taxon>Spiralia</taxon>
        <taxon>Lophotrochozoa</taxon>
        <taxon>Mollusca</taxon>
        <taxon>Gastropoda</taxon>
        <taxon>Patellogastropoda</taxon>
        <taxon>Lottioidea</taxon>
        <taxon>Lottiidae</taxon>
        <taxon>Lottia</taxon>
    </lineage>
</organism>
<dbReference type="GO" id="GO:0006508">
    <property type="term" value="P:proteolysis"/>
    <property type="evidence" value="ECO:0007669"/>
    <property type="project" value="InterPro"/>
</dbReference>
<name>V4AH41_LOTGI</name>
<dbReference type="PROSITE" id="PS00639">
    <property type="entry name" value="THIOL_PROTEASE_HIS"/>
    <property type="match status" value="1"/>
</dbReference>
<evidence type="ECO:0000256" key="1">
    <source>
        <dbReference type="ARBA" id="ARBA00008455"/>
    </source>
</evidence>
<keyword evidence="2" id="KW-1015">Disulfide bond</keyword>
<dbReference type="CTD" id="20231576"/>
<dbReference type="InterPro" id="IPR025660">
    <property type="entry name" value="Pept_his_AS"/>
</dbReference>
<comment type="similarity">
    <text evidence="1">Belongs to the peptidase C1 family.</text>
</comment>
<dbReference type="KEGG" id="lgi:LOTGIDRAFT_118077"/>
<dbReference type="InterPro" id="IPR025661">
    <property type="entry name" value="Pept_asp_AS"/>
</dbReference>
<dbReference type="InterPro" id="IPR038765">
    <property type="entry name" value="Papain-like_cys_pep_sf"/>
</dbReference>
<dbReference type="PROSITE" id="PS00524">
    <property type="entry name" value="SMB_1"/>
    <property type="match status" value="1"/>
</dbReference>
<keyword evidence="4" id="KW-0732">Signal</keyword>
<evidence type="ECO:0000259" key="5">
    <source>
        <dbReference type="PROSITE" id="PS50958"/>
    </source>
</evidence>
<dbReference type="GO" id="GO:0008234">
    <property type="term" value="F:cysteine-type peptidase activity"/>
    <property type="evidence" value="ECO:0007669"/>
    <property type="project" value="InterPro"/>
</dbReference>
<dbReference type="InterPro" id="IPR000668">
    <property type="entry name" value="Peptidase_C1A_C"/>
</dbReference>
<feature type="compositionally biased region" description="Basic residues" evidence="3">
    <location>
        <begin position="492"/>
        <end position="507"/>
    </location>
</feature>
<evidence type="ECO:0000256" key="2">
    <source>
        <dbReference type="ARBA" id="ARBA00023157"/>
    </source>
</evidence>
<reference evidence="6 7" key="1">
    <citation type="journal article" date="2013" name="Nature">
        <title>Insights into bilaterian evolution from three spiralian genomes.</title>
        <authorList>
            <person name="Simakov O."/>
            <person name="Marletaz F."/>
            <person name="Cho S.J."/>
            <person name="Edsinger-Gonzales E."/>
            <person name="Havlak P."/>
            <person name="Hellsten U."/>
            <person name="Kuo D.H."/>
            <person name="Larsson T."/>
            <person name="Lv J."/>
            <person name="Arendt D."/>
            <person name="Savage R."/>
            <person name="Osoegawa K."/>
            <person name="de Jong P."/>
            <person name="Grimwood J."/>
            <person name="Chapman J.A."/>
            <person name="Shapiro H."/>
            <person name="Aerts A."/>
            <person name="Otillar R.P."/>
            <person name="Terry A.Y."/>
            <person name="Boore J.L."/>
            <person name="Grigoriev I.V."/>
            <person name="Lindberg D.R."/>
            <person name="Seaver E.C."/>
            <person name="Weisblat D.A."/>
            <person name="Putnam N.H."/>
            <person name="Rokhsar D.S."/>
        </authorList>
    </citation>
    <scope>NUCLEOTIDE SEQUENCE [LARGE SCALE GENOMIC DNA]</scope>
</reference>
<dbReference type="RefSeq" id="XP_009054774.1">
    <property type="nucleotide sequence ID" value="XM_009056526.1"/>
</dbReference>
<evidence type="ECO:0000313" key="7">
    <source>
        <dbReference type="Proteomes" id="UP000030746"/>
    </source>
</evidence>
<dbReference type="PROSITE" id="PS50958">
    <property type="entry name" value="SMB_2"/>
    <property type="match status" value="1"/>
</dbReference>
<dbReference type="SMART" id="SM00645">
    <property type="entry name" value="Pept_C1"/>
    <property type="match status" value="1"/>
</dbReference>
<dbReference type="InterPro" id="IPR001212">
    <property type="entry name" value="Somatomedin_B_dom"/>
</dbReference>
<feature type="domain" description="SMB" evidence="5">
    <location>
        <begin position="39"/>
        <end position="85"/>
    </location>
</feature>
<feature type="compositionally biased region" description="Basic residues" evidence="3">
    <location>
        <begin position="466"/>
        <end position="485"/>
    </location>
</feature>
<dbReference type="SUPFAM" id="SSF54001">
    <property type="entry name" value="Cysteine proteinases"/>
    <property type="match status" value="1"/>
</dbReference>
<dbReference type="Gene3D" id="3.90.70.10">
    <property type="entry name" value="Cysteine proteinases"/>
    <property type="match status" value="1"/>
</dbReference>
<dbReference type="AlphaFoldDB" id="V4AH41"/>
<gene>
    <name evidence="6" type="ORF">LOTGIDRAFT_118077</name>
</gene>
<accession>V4AH41</accession>
<dbReference type="PANTHER" id="PTHR12411">
    <property type="entry name" value="CYSTEINE PROTEASE FAMILY C1-RELATED"/>
    <property type="match status" value="1"/>
</dbReference>
<dbReference type="STRING" id="225164.V4AH41"/>
<dbReference type="HOGENOM" id="CLU_012184_3_2_1"/>
<keyword evidence="7" id="KW-1185">Reference proteome</keyword>
<dbReference type="InterPro" id="IPR013128">
    <property type="entry name" value="Peptidase_C1A"/>
</dbReference>
<evidence type="ECO:0000256" key="4">
    <source>
        <dbReference type="SAM" id="SignalP"/>
    </source>
</evidence>
<feature type="chain" id="PRO_5018582425" description="SMB domain-containing protein" evidence="4">
    <location>
        <begin position="22"/>
        <end position="518"/>
    </location>
</feature>
<evidence type="ECO:0000313" key="6">
    <source>
        <dbReference type="EMBL" id="ESO94490.1"/>
    </source>
</evidence>
<dbReference type="Pfam" id="PF00112">
    <property type="entry name" value="Peptidase_C1"/>
    <property type="match status" value="1"/>
</dbReference>
<dbReference type="CDD" id="cd02620">
    <property type="entry name" value="Peptidase_C1A_CathepsinB"/>
    <property type="match status" value="1"/>
</dbReference>
<dbReference type="SMART" id="SM00201">
    <property type="entry name" value="SO"/>
    <property type="match status" value="1"/>
</dbReference>
<dbReference type="PRINTS" id="PR00705">
    <property type="entry name" value="PAPAIN"/>
</dbReference>
<dbReference type="OrthoDB" id="3789175at2759"/>
<protein>
    <recommendedName>
        <fullName evidence="5">SMB domain-containing protein</fullName>
    </recommendedName>
</protein>
<dbReference type="Proteomes" id="UP000030746">
    <property type="component" value="Unassembled WGS sequence"/>
</dbReference>
<feature type="signal peptide" evidence="4">
    <location>
        <begin position="1"/>
        <end position="21"/>
    </location>
</feature>
<feature type="region of interest" description="Disordered" evidence="3">
    <location>
        <begin position="462"/>
        <end position="518"/>
    </location>
</feature>